<keyword evidence="2" id="KW-1185">Reference proteome</keyword>
<reference evidence="1 2" key="1">
    <citation type="submission" date="2018-06" db="EMBL/GenBank/DDBJ databases">
        <title>Genome sequencing of Oceanotoga sp. sy52.</title>
        <authorList>
            <person name="Mori K."/>
        </authorList>
    </citation>
    <scope>NUCLEOTIDE SEQUENCE [LARGE SCALE GENOMIC DNA]</scope>
    <source>
        <strain evidence="2">sy52</strain>
    </source>
</reference>
<accession>A0A7G1G739</accession>
<dbReference type="KEGG" id="ocy:OSSY52_21660"/>
<name>A0A7G1G739_9BACT</name>
<evidence type="ECO:0000313" key="1">
    <source>
        <dbReference type="EMBL" id="BBE32025.1"/>
    </source>
</evidence>
<dbReference type="RefSeq" id="WP_190614883.1">
    <property type="nucleotide sequence ID" value="NZ_AP018712.1"/>
</dbReference>
<dbReference type="EMBL" id="AP018712">
    <property type="protein sequence ID" value="BBE32025.1"/>
    <property type="molecule type" value="Genomic_DNA"/>
</dbReference>
<dbReference type="AlphaFoldDB" id="A0A7G1G739"/>
<protein>
    <submittedName>
        <fullName evidence="1">Uncharacterized protein</fullName>
    </submittedName>
</protein>
<dbReference type="InParanoid" id="A0A7G1G739"/>
<dbReference type="Proteomes" id="UP000516361">
    <property type="component" value="Chromosome"/>
</dbReference>
<sequence>MIKKIKYFFLKNKIKKILKNINFKESELKKINLYILNNLKGQTFFDQIEIGLKNGCILYFYETTKKLQKTKLQELAEILSVFGIYLIIKYKNLFVKIYENKITVINTETPFKDREIQIKTNKLSFIFNTEMNNPALISLIKFKKLDILITDEKNEKKCKDLANNDIIYIFNKDKIIFPDIINENSIKLKKILKIETKNLKKLQKNFSNTNEDLLNSILKYL</sequence>
<proteinExistence type="predicted"/>
<organism evidence="1 2">
    <name type="scientific">Tepiditoga spiralis</name>
    <dbReference type="NCBI Taxonomy" id="2108365"/>
    <lineage>
        <taxon>Bacteria</taxon>
        <taxon>Thermotogati</taxon>
        <taxon>Thermotogota</taxon>
        <taxon>Thermotogae</taxon>
        <taxon>Petrotogales</taxon>
        <taxon>Petrotogaceae</taxon>
        <taxon>Tepiditoga</taxon>
    </lineage>
</organism>
<gene>
    <name evidence="1" type="ORF">OSSY52_21660</name>
</gene>
<evidence type="ECO:0000313" key="2">
    <source>
        <dbReference type="Proteomes" id="UP000516361"/>
    </source>
</evidence>